<dbReference type="Proteomes" id="UP000195305">
    <property type="component" value="Unassembled WGS sequence"/>
</dbReference>
<gene>
    <name evidence="1" type="ORF">B5E75_07645</name>
</gene>
<proteinExistence type="predicted"/>
<dbReference type="RefSeq" id="WP_087358160.1">
    <property type="nucleotide sequence ID" value="NZ_NFLJ01000019.1"/>
</dbReference>
<name>A0A1Y4SWB3_9FIRM</name>
<accession>A0A1Y4SWB3</accession>
<keyword evidence="2" id="KW-1185">Reference proteome</keyword>
<sequence>MCGGIYWLIHYDSKETTKPIEKTKQLINEKDIILEPVQYSSNHLITSLSISPESLYVVDNSQYLQHYTVTVKLFKNTSDNLYMSFDPIEWDIHSTLDIDYSLDKTLIQDKNKLKDFESQLEKMSNNESHDLTYGIDITSSQDQTHEIHFVGTLK</sequence>
<evidence type="ECO:0000313" key="1">
    <source>
        <dbReference type="EMBL" id="OUQ34196.1"/>
    </source>
</evidence>
<organism evidence="1 2">
    <name type="scientific">Massilimicrobiota timonensis</name>
    <dbReference type="NCBI Taxonomy" id="1776392"/>
    <lineage>
        <taxon>Bacteria</taxon>
        <taxon>Bacillati</taxon>
        <taxon>Bacillota</taxon>
        <taxon>Erysipelotrichia</taxon>
        <taxon>Erysipelotrichales</taxon>
        <taxon>Erysipelotrichaceae</taxon>
        <taxon>Massilimicrobiota</taxon>
    </lineage>
</organism>
<evidence type="ECO:0000313" key="2">
    <source>
        <dbReference type="Proteomes" id="UP000195305"/>
    </source>
</evidence>
<comment type="caution">
    <text evidence="1">The sequence shown here is derived from an EMBL/GenBank/DDBJ whole genome shotgun (WGS) entry which is preliminary data.</text>
</comment>
<dbReference type="EMBL" id="NFLJ01000019">
    <property type="protein sequence ID" value="OUQ34196.1"/>
    <property type="molecule type" value="Genomic_DNA"/>
</dbReference>
<protein>
    <submittedName>
        <fullName evidence="1">Uncharacterized protein</fullName>
    </submittedName>
</protein>
<dbReference type="AlphaFoldDB" id="A0A1Y4SWB3"/>
<reference evidence="1 2" key="1">
    <citation type="journal article" date="2018" name="BMC Genomics">
        <title>Whole genome sequencing and function prediction of 133 gut anaerobes isolated from chicken caecum in pure cultures.</title>
        <authorList>
            <person name="Medvecky M."/>
            <person name="Cejkova D."/>
            <person name="Polansky O."/>
            <person name="Karasova D."/>
            <person name="Kubasova T."/>
            <person name="Cizek A."/>
            <person name="Rychlik I."/>
        </authorList>
    </citation>
    <scope>NUCLEOTIDE SEQUENCE [LARGE SCALE GENOMIC DNA]</scope>
    <source>
        <strain evidence="1 2">An13</strain>
    </source>
</reference>